<dbReference type="GO" id="GO:0005794">
    <property type="term" value="C:Golgi apparatus"/>
    <property type="evidence" value="ECO:0007669"/>
    <property type="project" value="TreeGrafter"/>
</dbReference>
<dbReference type="GO" id="GO:0005770">
    <property type="term" value="C:late endosome"/>
    <property type="evidence" value="ECO:0007669"/>
    <property type="project" value="TreeGrafter"/>
</dbReference>
<dbReference type="PANTHER" id="PTHR21481">
    <property type="entry name" value="PROTEIN CLEC16A"/>
    <property type="match status" value="1"/>
</dbReference>
<feature type="domain" description="FPL" evidence="3">
    <location>
        <begin position="174"/>
        <end position="261"/>
    </location>
</feature>
<evidence type="ECO:0000259" key="3">
    <source>
        <dbReference type="Pfam" id="PF09758"/>
    </source>
</evidence>
<gene>
    <name evidence="4" type="ORF">RFI_10719</name>
</gene>
<dbReference type="InterPro" id="IPR019155">
    <property type="entry name" value="CLEC16A/TT9_N"/>
</dbReference>
<organism evidence="4 5">
    <name type="scientific">Reticulomyxa filosa</name>
    <dbReference type="NCBI Taxonomy" id="46433"/>
    <lineage>
        <taxon>Eukaryota</taxon>
        <taxon>Sar</taxon>
        <taxon>Rhizaria</taxon>
        <taxon>Retaria</taxon>
        <taxon>Foraminifera</taxon>
        <taxon>Monothalamids</taxon>
        <taxon>Reticulomyxidae</taxon>
        <taxon>Reticulomyxa</taxon>
    </lineage>
</organism>
<sequence length="261" mass="31747">MWTWCYFLRRIVFGFFCFVLRLFLFRNKKIWIKENGKSNNVVLFFIAKETREYFVFGHNKKRFTFNYACINFQKTRKVFNGKLEVVYKHSWQQTPTINTKPTNHTITNYKPQRHQCMILEKNPIVNDKNKPLIVETLRQIAELMIWGDQNNDNFFLLKKKNVPFFFFFFSFVLFFFLAEKNILGNFLRIVRQKYDRDVTIQVLQTLSIMIQNISKQLSLYYLFSNNYINDMIVHDFDFMDNEILAYYVSFLKTISLKLDRD</sequence>
<accession>X6NJF5</accession>
<name>X6NJF5_RETFI</name>
<keyword evidence="1" id="KW-0072">Autophagy</keyword>
<comment type="caution">
    <text evidence="4">The sequence shown here is derived from an EMBL/GenBank/DDBJ whole genome shotgun (WGS) entry which is preliminary data.</text>
</comment>
<evidence type="ECO:0000256" key="1">
    <source>
        <dbReference type="ARBA" id="ARBA00023006"/>
    </source>
</evidence>
<dbReference type="GO" id="GO:0006914">
    <property type="term" value="P:autophagy"/>
    <property type="evidence" value="ECO:0007669"/>
    <property type="project" value="UniProtKB-KW"/>
</dbReference>
<keyword evidence="2" id="KW-0472">Membrane</keyword>
<protein>
    <recommendedName>
        <fullName evidence="3">FPL domain-containing protein</fullName>
    </recommendedName>
</protein>
<keyword evidence="5" id="KW-1185">Reference proteome</keyword>
<feature type="transmembrane region" description="Helical" evidence="2">
    <location>
        <begin position="162"/>
        <end position="178"/>
    </location>
</feature>
<dbReference type="OrthoDB" id="294052at2759"/>
<dbReference type="GO" id="GO:0007034">
    <property type="term" value="P:vacuolar transport"/>
    <property type="evidence" value="ECO:0007669"/>
    <property type="project" value="TreeGrafter"/>
</dbReference>
<dbReference type="EMBL" id="ASPP01007877">
    <property type="protein sequence ID" value="ETO26420.1"/>
    <property type="molecule type" value="Genomic_DNA"/>
</dbReference>
<feature type="transmembrane region" description="Helical" evidence="2">
    <location>
        <begin position="6"/>
        <end position="24"/>
    </location>
</feature>
<keyword evidence="2" id="KW-1133">Transmembrane helix</keyword>
<dbReference type="GO" id="GO:1901096">
    <property type="term" value="P:regulation of autophagosome maturation"/>
    <property type="evidence" value="ECO:0007669"/>
    <property type="project" value="TreeGrafter"/>
</dbReference>
<keyword evidence="2" id="KW-0812">Transmembrane</keyword>
<evidence type="ECO:0000256" key="2">
    <source>
        <dbReference type="SAM" id="Phobius"/>
    </source>
</evidence>
<dbReference type="GO" id="GO:0016197">
    <property type="term" value="P:endosomal transport"/>
    <property type="evidence" value="ECO:0007669"/>
    <property type="project" value="TreeGrafter"/>
</dbReference>
<reference evidence="4 5" key="1">
    <citation type="journal article" date="2013" name="Curr. Biol.">
        <title>The Genome of the Foraminiferan Reticulomyxa filosa.</title>
        <authorList>
            <person name="Glockner G."/>
            <person name="Hulsmann N."/>
            <person name="Schleicher M."/>
            <person name="Noegel A.A."/>
            <person name="Eichinger L."/>
            <person name="Gallinger C."/>
            <person name="Pawlowski J."/>
            <person name="Sierra R."/>
            <person name="Euteneuer U."/>
            <person name="Pillet L."/>
            <person name="Moustafa A."/>
            <person name="Platzer M."/>
            <person name="Groth M."/>
            <person name="Szafranski K."/>
            <person name="Schliwa M."/>
        </authorList>
    </citation>
    <scope>NUCLEOTIDE SEQUENCE [LARGE SCALE GENOMIC DNA]</scope>
</reference>
<evidence type="ECO:0000313" key="5">
    <source>
        <dbReference type="Proteomes" id="UP000023152"/>
    </source>
</evidence>
<feature type="non-terminal residue" evidence="4">
    <location>
        <position position="261"/>
    </location>
</feature>
<dbReference type="Pfam" id="PF09758">
    <property type="entry name" value="FPL"/>
    <property type="match status" value="1"/>
</dbReference>
<dbReference type="PANTHER" id="PTHR21481:SF0">
    <property type="entry name" value="PROTEIN CLEC16A"/>
    <property type="match status" value="1"/>
</dbReference>
<evidence type="ECO:0000313" key="4">
    <source>
        <dbReference type="EMBL" id="ETO26420.1"/>
    </source>
</evidence>
<proteinExistence type="predicted"/>
<dbReference type="Proteomes" id="UP000023152">
    <property type="component" value="Unassembled WGS sequence"/>
</dbReference>
<dbReference type="AlphaFoldDB" id="X6NJF5"/>
<dbReference type="InterPro" id="IPR039272">
    <property type="entry name" value="CLEC16A/TT9"/>
</dbReference>